<organism evidence="1">
    <name type="scientific">Oryza meridionalis</name>
    <dbReference type="NCBI Taxonomy" id="40149"/>
    <lineage>
        <taxon>Eukaryota</taxon>
        <taxon>Viridiplantae</taxon>
        <taxon>Streptophyta</taxon>
        <taxon>Embryophyta</taxon>
        <taxon>Tracheophyta</taxon>
        <taxon>Spermatophyta</taxon>
        <taxon>Magnoliopsida</taxon>
        <taxon>Liliopsida</taxon>
        <taxon>Poales</taxon>
        <taxon>Poaceae</taxon>
        <taxon>BOP clade</taxon>
        <taxon>Oryzoideae</taxon>
        <taxon>Oryzeae</taxon>
        <taxon>Oryzinae</taxon>
        <taxon>Oryza</taxon>
    </lineage>
</organism>
<dbReference type="Gramene" id="OMERI01G06640.1">
    <property type="protein sequence ID" value="OMERI01G06640.1"/>
    <property type="gene ID" value="OMERI01G06640"/>
</dbReference>
<evidence type="ECO:0000313" key="2">
    <source>
        <dbReference type="Proteomes" id="UP000008021"/>
    </source>
</evidence>
<dbReference type="EnsemblPlants" id="OMERI01G06640.1">
    <property type="protein sequence ID" value="OMERI01G06640.1"/>
    <property type="gene ID" value="OMERI01G06640"/>
</dbReference>
<evidence type="ECO:0000313" key="1">
    <source>
        <dbReference type="EnsemblPlants" id="OMERI01G06640.1"/>
    </source>
</evidence>
<name>A0A0E0BYR9_9ORYZ</name>
<proteinExistence type="predicted"/>
<keyword evidence="2" id="KW-1185">Reference proteome</keyword>
<accession>A0A0E0BYR9</accession>
<dbReference type="HOGENOM" id="CLU_2296170_0_0_1"/>
<reference evidence="1" key="1">
    <citation type="submission" date="2015-04" db="UniProtKB">
        <authorList>
            <consortium name="EnsemblPlants"/>
        </authorList>
    </citation>
    <scope>IDENTIFICATION</scope>
</reference>
<dbReference type="Proteomes" id="UP000008021">
    <property type="component" value="Chromosome 1"/>
</dbReference>
<sequence>MASRLVVIAVSLSPYARYDGRQNQQDLSLDSHGLQCQSVPVSGLERARSSISPGTFLHASPPMKGKFLPKIVTHQPERLQVLMLKWVCSRSVGLLQDKLCV</sequence>
<dbReference type="AlphaFoldDB" id="A0A0E0BYR9"/>
<protein>
    <submittedName>
        <fullName evidence="1">Uncharacterized protein</fullName>
    </submittedName>
</protein>
<reference evidence="1" key="2">
    <citation type="submission" date="2018-05" db="EMBL/GenBank/DDBJ databases">
        <title>OmerRS3 (Oryza meridionalis Reference Sequence Version 3).</title>
        <authorList>
            <person name="Zhang J."/>
            <person name="Kudrna D."/>
            <person name="Lee S."/>
            <person name="Talag J."/>
            <person name="Welchert J."/>
            <person name="Wing R.A."/>
        </authorList>
    </citation>
    <scope>NUCLEOTIDE SEQUENCE [LARGE SCALE GENOMIC DNA]</scope>
    <source>
        <strain evidence="1">cv. OR44</strain>
    </source>
</reference>